<dbReference type="InterPro" id="IPR036526">
    <property type="entry name" value="C-N_Hydrolase_sf"/>
</dbReference>
<dbReference type="SUPFAM" id="SSF56317">
    <property type="entry name" value="Carbon-nitrogen hydrolase"/>
    <property type="match status" value="1"/>
</dbReference>
<dbReference type="InterPro" id="IPR012101">
    <property type="entry name" value="Biotinidase-like_euk"/>
</dbReference>
<evidence type="ECO:0000256" key="1">
    <source>
        <dbReference type="ARBA" id="ARBA00008225"/>
    </source>
</evidence>
<dbReference type="Pfam" id="PF19018">
    <property type="entry name" value="Vanin_C"/>
    <property type="match status" value="1"/>
</dbReference>
<evidence type="ECO:0000256" key="4">
    <source>
        <dbReference type="ARBA" id="ARBA00023180"/>
    </source>
</evidence>
<keyword evidence="3" id="KW-0378">Hydrolase</keyword>
<proteinExistence type="evidence at transcript level"/>
<feature type="domain" description="CN hydrolase" evidence="6">
    <location>
        <begin position="29"/>
        <end position="288"/>
    </location>
</feature>
<accession>A0A131Y3F2</accession>
<reference evidence="7" key="1">
    <citation type="submission" date="2016-02" db="EMBL/GenBank/DDBJ databases">
        <title>RNAseq analyses of the midgut from blood- or serum-fed Ixodes ricinus ticks.</title>
        <authorList>
            <person name="Perner J."/>
            <person name="Provaznik J."/>
            <person name="Schrenkova J."/>
            <person name="Urbanova V."/>
            <person name="Ribeiro J.M."/>
            <person name="Kopacek P."/>
        </authorList>
    </citation>
    <scope>NUCLEOTIDE SEQUENCE</scope>
    <source>
        <tissue evidence="7">Gut</tissue>
    </source>
</reference>
<dbReference type="CDD" id="cd07567">
    <property type="entry name" value="biotinidase_like"/>
    <property type="match status" value="1"/>
</dbReference>
<feature type="signal peptide" evidence="5">
    <location>
        <begin position="1"/>
        <end position="20"/>
    </location>
</feature>
<dbReference type="PANTHER" id="PTHR10609:SF27">
    <property type="entry name" value="CN HYDROLASE DOMAIN-CONTAINING PROTEIN-RELATED"/>
    <property type="match status" value="1"/>
</dbReference>
<feature type="chain" id="PRO_5007284198" evidence="5">
    <location>
        <begin position="21"/>
        <end position="466"/>
    </location>
</feature>
<dbReference type="InterPro" id="IPR040154">
    <property type="entry name" value="Biotinidase/VNN"/>
</dbReference>
<evidence type="ECO:0000256" key="5">
    <source>
        <dbReference type="SAM" id="SignalP"/>
    </source>
</evidence>
<dbReference type="GO" id="GO:0016811">
    <property type="term" value="F:hydrolase activity, acting on carbon-nitrogen (but not peptide) bonds, in linear amides"/>
    <property type="evidence" value="ECO:0007669"/>
    <property type="project" value="InterPro"/>
</dbReference>
<evidence type="ECO:0000256" key="2">
    <source>
        <dbReference type="ARBA" id="ARBA00022729"/>
    </source>
</evidence>
<comment type="similarity">
    <text evidence="1">Belongs to the carbon-nitrogen hydrolase superfamily. BTD/VNN family.</text>
</comment>
<evidence type="ECO:0000313" key="7">
    <source>
        <dbReference type="EMBL" id="JAP73779.1"/>
    </source>
</evidence>
<dbReference type="EMBL" id="GEFM01002017">
    <property type="protein sequence ID" value="JAP73779.1"/>
    <property type="molecule type" value="mRNA"/>
</dbReference>
<protein>
    <submittedName>
        <fullName evidence="7">Putative biotinidase and vanin</fullName>
    </submittedName>
</protein>
<organism evidence="7">
    <name type="scientific">Ixodes ricinus</name>
    <name type="common">Common tick</name>
    <name type="synonym">Acarus ricinus</name>
    <dbReference type="NCBI Taxonomy" id="34613"/>
    <lineage>
        <taxon>Eukaryota</taxon>
        <taxon>Metazoa</taxon>
        <taxon>Ecdysozoa</taxon>
        <taxon>Arthropoda</taxon>
        <taxon>Chelicerata</taxon>
        <taxon>Arachnida</taxon>
        <taxon>Acari</taxon>
        <taxon>Parasitiformes</taxon>
        <taxon>Ixodida</taxon>
        <taxon>Ixodoidea</taxon>
        <taxon>Ixodidae</taxon>
        <taxon>Ixodinae</taxon>
        <taxon>Ixodes</taxon>
    </lineage>
</organism>
<evidence type="ECO:0000259" key="6">
    <source>
        <dbReference type="PROSITE" id="PS50263"/>
    </source>
</evidence>
<dbReference type="Pfam" id="PF00795">
    <property type="entry name" value="CN_hydrolase"/>
    <property type="match status" value="1"/>
</dbReference>
<name>A0A131Y3F2_IXORI</name>
<keyword evidence="2 5" id="KW-0732">Signal</keyword>
<dbReference type="PANTHER" id="PTHR10609">
    <property type="entry name" value="BIOTINIDASE-RELATED"/>
    <property type="match status" value="1"/>
</dbReference>
<keyword evidence="4" id="KW-0325">Glycoprotein</keyword>
<dbReference type="InterPro" id="IPR043957">
    <property type="entry name" value="Vanin_C"/>
</dbReference>
<dbReference type="InterPro" id="IPR003010">
    <property type="entry name" value="C-N_Hydrolase"/>
</dbReference>
<evidence type="ECO:0000256" key="3">
    <source>
        <dbReference type="ARBA" id="ARBA00022801"/>
    </source>
</evidence>
<sequence length="466" mass="52466">MQRVFLSQLVICILASGAWAFRAAVFEHVQLGSPATEARSEVVAKNLAAYKEAAKQAAAEKADMIVFPEDGIMFGFSKRADVDATAEDVPEKGGVPCVDKKDHLPVLANLSCMAKENQMYVVANLVDKKPCTRQPCPEKTIFYTTNVAFDRNGTLVSRYHKNHLFVEPFMSSPDPPEFAVFETDFGVRAGMFICFDVLYREASELVTHYNVTLAISSTWWFDQLPSLYAVAEQQAWSLRHGVPLLAANIQKKTTGSLGSGIYAGIRGPLNYTYSPDGKAKLLVASLDDTPVNPRYHGDEIAPPKRVHLNLYNRPYISLALWNPSGKYRVCHGNFCCRARFETDKIRDQFYLFAYDGYDRIQNRWALRVQKCIVAVCEKPELKECLGFGTRSNTVFTKFSLEAQFRTAEVFPLLASTELELTPKRHWKVETTTGNYTTLTMDEANPSMEPLLYATLTARLYDEDRTM</sequence>
<dbReference type="Gene3D" id="3.60.110.10">
    <property type="entry name" value="Carbon-nitrogen hydrolase"/>
    <property type="match status" value="1"/>
</dbReference>
<dbReference type="AlphaFoldDB" id="A0A131Y3F2"/>
<dbReference type="PROSITE" id="PS50263">
    <property type="entry name" value="CN_HYDROLASE"/>
    <property type="match status" value="1"/>
</dbReference>